<keyword evidence="5" id="KW-1185">Reference proteome</keyword>
<feature type="region of interest" description="Disordered" evidence="3">
    <location>
        <begin position="1"/>
        <end position="22"/>
    </location>
</feature>
<reference evidence="4 5" key="1">
    <citation type="journal article" date="2024" name="Nat. Commun.">
        <title>Phylogenomics reveals the evolutionary origins of lichenization in chlorophyte algae.</title>
        <authorList>
            <person name="Puginier C."/>
            <person name="Libourel C."/>
            <person name="Otte J."/>
            <person name="Skaloud P."/>
            <person name="Haon M."/>
            <person name="Grisel S."/>
            <person name="Petersen M."/>
            <person name="Berrin J.G."/>
            <person name="Delaux P.M."/>
            <person name="Dal Grande F."/>
            <person name="Keller J."/>
        </authorList>
    </citation>
    <scope>NUCLEOTIDE SEQUENCE [LARGE SCALE GENOMIC DNA]</scope>
    <source>
        <strain evidence="4 5">SAG 2043</strain>
    </source>
</reference>
<accession>A0AAW1PI40</accession>
<dbReference type="GO" id="GO:0032367">
    <property type="term" value="P:intracellular cholesterol transport"/>
    <property type="evidence" value="ECO:0007669"/>
    <property type="project" value="InterPro"/>
</dbReference>
<feature type="compositionally biased region" description="Polar residues" evidence="3">
    <location>
        <begin position="9"/>
        <end position="19"/>
    </location>
</feature>
<feature type="region of interest" description="Disordered" evidence="3">
    <location>
        <begin position="733"/>
        <end position="780"/>
    </location>
</feature>
<dbReference type="InterPro" id="IPR011989">
    <property type="entry name" value="ARM-like"/>
</dbReference>
<evidence type="ECO:0000313" key="5">
    <source>
        <dbReference type="Proteomes" id="UP001489004"/>
    </source>
</evidence>
<dbReference type="PANTHER" id="PTHR32059">
    <property type="entry name" value="RAB11-BINDING PROTEIN RELCH"/>
    <property type="match status" value="1"/>
</dbReference>
<feature type="repeat" description="HEAT" evidence="1">
    <location>
        <begin position="1001"/>
        <end position="1039"/>
    </location>
</feature>
<organism evidence="4 5">
    <name type="scientific">[Myrmecia] bisecta</name>
    <dbReference type="NCBI Taxonomy" id="41462"/>
    <lineage>
        <taxon>Eukaryota</taxon>
        <taxon>Viridiplantae</taxon>
        <taxon>Chlorophyta</taxon>
        <taxon>core chlorophytes</taxon>
        <taxon>Trebouxiophyceae</taxon>
        <taxon>Trebouxiales</taxon>
        <taxon>Trebouxiaceae</taxon>
        <taxon>Myrmecia</taxon>
    </lineage>
</organism>
<feature type="compositionally biased region" description="Polar residues" evidence="3">
    <location>
        <begin position="655"/>
        <end position="667"/>
    </location>
</feature>
<feature type="coiled-coil region" evidence="2">
    <location>
        <begin position="228"/>
        <end position="311"/>
    </location>
</feature>
<dbReference type="SUPFAM" id="SSF48371">
    <property type="entry name" value="ARM repeat"/>
    <property type="match status" value="1"/>
</dbReference>
<dbReference type="PROSITE" id="PS50077">
    <property type="entry name" value="HEAT_REPEAT"/>
    <property type="match status" value="1"/>
</dbReference>
<feature type="region of interest" description="Disordered" evidence="3">
    <location>
        <begin position="640"/>
        <end position="693"/>
    </location>
</feature>
<dbReference type="Proteomes" id="UP001489004">
    <property type="component" value="Unassembled WGS sequence"/>
</dbReference>
<dbReference type="InterPro" id="IPR016024">
    <property type="entry name" value="ARM-type_fold"/>
</dbReference>
<evidence type="ECO:0000313" key="4">
    <source>
        <dbReference type="EMBL" id="KAK9813191.1"/>
    </source>
</evidence>
<feature type="region of interest" description="Disordered" evidence="3">
    <location>
        <begin position="312"/>
        <end position="344"/>
    </location>
</feature>
<dbReference type="EMBL" id="JALJOR010000008">
    <property type="protein sequence ID" value="KAK9813191.1"/>
    <property type="molecule type" value="Genomic_DNA"/>
</dbReference>
<dbReference type="AlphaFoldDB" id="A0AAW1PI40"/>
<dbReference type="InterPro" id="IPR040362">
    <property type="entry name" value="RELCH"/>
</dbReference>
<dbReference type="PROSITE" id="PS50896">
    <property type="entry name" value="LISH"/>
    <property type="match status" value="2"/>
</dbReference>
<dbReference type="InterPro" id="IPR006594">
    <property type="entry name" value="LisH"/>
</dbReference>
<sequence>MEASPETPGASSPGQQVVSPTMRPVQGPQVAQYLLANNYLLTALELLMEAQEAGREPEVESLHLFFSDRTKFPPEELVKFGRDDAANMQKMAQEREEQLSLAEYELRVAREDMADLQGRLAQMAERGVQLPGEDEEDGLGNVSQTDAELEVVSDTRAAADTPIASEMAGLMAKERKQLNGAIRGYLATHGYKLTALTFLEEAGSAIPRGEMKKGAATMLHFFRGYQQQQAALSAAEEAQHDKEELRGQLEVMQNQAESIQEALDSVMRENIRLRADVEFLQRQLDWCQQQAGEAEARFREAEEQLAAALKAVPEGQNGAKTTSDAGAGTPARSTPAPAPSPASTLKAPNSFGVMGMEAALKVVAEALPRIVPNVLINKRGELLPVFLAVIQEHRDARVRDRLTHCLFNLVKKPTSGQRRMILDSCAELARRIGPARAAEELLPQCWEQVGHKHPERRTLVAEACGQLAEFVAADMRPSLILSILQQLSTDADASVRRTMASNLALLLPHLPDRNKYPTVEGLLVQLAQDMSQDVIDTVFSQMLPALLKWIAPSDLLHTSLLPIILNTIHILLQRCPFLAGVDEWVMQRGEAEMRAIGDHQQRQVQVLLRLYTTLLPTLRTSALQKRPEWAVVPDLGHLERSSSGGGAYFNRRSSDTGTSIPSTSQAGTAAPSRRASQADSEAGLPQPPAAPALQLPQGNALAAIQDASTSSGQVAVSDGVLAAGSALSDLQLSRNNSRQLSEDGASVTSSDMRSNRFESCDTEPADLARQSGDDGLTSSVGALTDRQASAAFATWLSDERHAEWAAVEWLVAEGVPLLIAALRSVAPQEETESLRRRFCAAVKATCGTFGEVFSSGAIEPLFAVSASVPDRDVAHHQSAHVAQIAGSLAPQSTEAERVGRMCVLPVLLAGVLPGAGRNGLVAFLRHIMTDTITGEAWALQHPQDVVAALRFTGGFEELQGGLLALLWELAVKPSMAIKKCAAALAGALVPCLPLAQVVRQVLPALVSLSDDEDLGVKELSIDALGEVGRLFGSQPAVMEKLHAQMDALLNSGAHEVQMVVIKALSSRASSAGSGQLEFLLQKILLVLASMHQRSASGRSPLQLTEAAHTIFEALRIVDSCELADQKVQLHLVAALQTLKREGELLELPQRDLLSAMLRDQSATTAPLMVPERAPRPPVALGSMSPAQPSGSGERYTYDSAGLGSASSEPISSDDTTIGNGRSFGASIFQLRRFGGASGRDPGRSAFRLPSGKPSPEPWSSGGSQGSS</sequence>
<evidence type="ECO:0000256" key="1">
    <source>
        <dbReference type="PROSITE-ProRule" id="PRU00103"/>
    </source>
</evidence>
<name>A0AAW1PI40_9CHLO</name>
<dbReference type="Gene3D" id="1.25.10.10">
    <property type="entry name" value="Leucine-rich Repeat Variant"/>
    <property type="match status" value="2"/>
</dbReference>
<comment type="caution">
    <text evidence="4">The sequence shown here is derived from an EMBL/GenBank/DDBJ whole genome shotgun (WGS) entry which is preliminary data.</text>
</comment>
<gene>
    <name evidence="4" type="ORF">WJX72_010407</name>
</gene>
<evidence type="ECO:0000256" key="3">
    <source>
        <dbReference type="SAM" id="MobiDB-lite"/>
    </source>
</evidence>
<dbReference type="SMART" id="SM00667">
    <property type="entry name" value="LisH"/>
    <property type="match status" value="2"/>
</dbReference>
<feature type="compositionally biased region" description="Polar residues" evidence="3">
    <location>
        <begin position="1204"/>
        <end position="1218"/>
    </location>
</feature>
<evidence type="ECO:0008006" key="6">
    <source>
        <dbReference type="Google" id="ProtNLM"/>
    </source>
</evidence>
<proteinExistence type="predicted"/>
<dbReference type="InterPro" id="IPR021133">
    <property type="entry name" value="HEAT_type_2"/>
</dbReference>
<dbReference type="GO" id="GO:0055037">
    <property type="term" value="C:recycling endosome"/>
    <property type="evidence" value="ECO:0007669"/>
    <property type="project" value="TreeGrafter"/>
</dbReference>
<feature type="compositionally biased region" description="Low complexity" evidence="3">
    <location>
        <begin position="325"/>
        <end position="335"/>
    </location>
</feature>
<dbReference type="GO" id="GO:0005802">
    <property type="term" value="C:trans-Golgi network"/>
    <property type="evidence" value="ECO:0007669"/>
    <property type="project" value="InterPro"/>
</dbReference>
<dbReference type="PANTHER" id="PTHR32059:SF0">
    <property type="entry name" value="RAB11-BINDING PROTEIN RELCH"/>
    <property type="match status" value="1"/>
</dbReference>
<protein>
    <recommendedName>
        <fullName evidence="6">LisH domain-containing protein</fullName>
    </recommendedName>
</protein>
<evidence type="ECO:0000256" key="2">
    <source>
        <dbReference type="SAM" id="Coils"/>
    </source>
</evidence>
<feature type="region of interest" description="Disordered" evidence="3">
    <location>
        <begin position="1169"/>
        <end position="1218"/>
    </location>
</feature>
<feature type="coiled-coil region" evidence="2">
    <location>
        <begin position="92"/>
        <end position="126"/>
    </location>
</feature>
<keyword evidence="2" id="KW-0175">Coiled coil</keyword>
<feature type="region of interest" description="Disordered" evidence="3">
    <location>
        <begin position="1233"/>
        <end position="1267"/>
    </location>
</feature>